<keyword evidence="7" id="KW-0406">Ion transport</keyword>
<keyword evidence="11" id="KW-0732">Signal</keyword>
<keyword evidence="3" id="KW-0050">Antiport</keyword>
<keyword evidence="2" id="KW-0813">Transport</keyword>
<dbReference type="Proteomes" id="UP000054859">
    <property type="component" value="Unassembled WGS sequence"/>
</dbReference>
<reference evidence="13 15" key="1">
    <citation type="submission" date="2015-11" db="EMBL/GenBank/DDBJ databases">
        <title>Identification of large and diverse effector repertoires of 38 Legionella species.</title>
        <authorList>
            <person name="Burstein D."/>
            <person name="Amaro F."/>
            <person name="Zusman T."/>
            <person name="Lifshitz Z."/>
            <person name="Cohen O."/>
            <person name="Gilbert J.A."/>
            <person name="Pupko T."/>
            <person name="Shuman H.A."/>
            <person name="Segal G."/>
        </authorList>
    </citation>
    <scope>NUCLEOTIDE SEQUENCE [LARGE SCALE GENOMIC DNA]</scope>
    <source>
        <strain evidence="13 15">1762-AUS-E</strain>
    </source>
</reference>
<dbReference type="GO" id="GO:1902600">
    <property type="term" value="P:proton transmembrane transport"/>
    <property type="evidence" value="ECO:0007669"/>
    <property type="project" value="InterPro"/>
</dbReference>
<evidence type="ECO:0000313" key="15">
    <source>
        <dbReference type="Proteomes" id="UP000054859"/>
    </source>
</evidence>
<feature type="chain" id="PRO_5033244468" evidence="11">
    <location>
        <begin position="22"/>
        <end position="482"/>
    </location>
</feature>
<evidence type="ECO:0000256" key="3">
    <source>
        <dbReference type="ARBA" id="ARBA00022449"/>
    </source>
</evidence>
<dbReference type="Pfam" id="PF00999">
    <property type="entry name" value="Na_H_Exchanger"/>
    <property type="match status" value="1"/>
</dbReference>
<organism evidence="13 15">
    <name type="scientific">Legionella adelaidensis</name>
    <dbReference type="NCBI Taxonomy" id="45056"/>
    <lineage>
        <taxon>Bacteria</taxon>
        <taxon>Pseudomonadati</taxon>
        <taxon>Pseudomonadota</taxon>
        <taxon>Gammaproteobacteria</taxon>
        <taxon>Legionellales</taxon>
        <taxon>Legionellaceae</taxon>
        <taxon>Legionella</taxon>
    </lineage>
</organism>
<feature type="transmembrane region" description="Helical" evidence="10">
    <location>
        <begin position="447"/>
        <end position="467"/>
    </location>
</feature>
<evidence type="ECO:0000256" key="10">
    <source>
        <dbReference type="SAM" id="Phobius"/>
    </source>
</evidence>
<keyword evidence="14" id="KW-0614">Plasmid</keyword>
<dbReference type="KEGG" id="ladl:NCTC12735_01402"/>
<feature type="transmembrane region" description="Helical" evidence="10">
    <location>
        <begin position="302"/>
        <end position="320"/>
    </location>
</feature>
<dbReference type="PANTHER" id="PTHR43562:SF3">
    <property type="entry name" value="SODIUM ION_PROTON EXCHANGER (EUROFUNG)"/>
    <property type="match status" value="1"/>
</dbReference>
<evidence type="ECO:0000256" key="7">
    <source>
        <dbReference type="ARBA" id="ARBA00023065"/>
    </source>
</evidence>
<dbReference type="InterPro" id="IPR038770">
    <property type="entry name" value="Na+/solute_symporter_sf"/>
</dbReference>
<keyword evidence="8 10" id="KW-0472">Membrane</keyword>
<keyword evidence="4 10" id="KW-0812">Transmembrane</keyword>
<accession>A0A0W0R4M9</accession>
<evidence type="ECO:0000256" key="4">
    <source>
        <dbReference type="ARBA" id="ARBA00022692"/>
    </source>
</evidence>
<dbReference type="PATRIC" id="fig|45056.6.peg.699"/>
<keyword evidence="9" id="KW-0739">Sodium transport</keyword>
<dbReference type="GO" id="GO:0015297">
    <property type="term" value="F:antiporter activity"/>
    <property type="evidence" value="ECO:0007669"/>
    <property type="project" value="UniProtKB-KW"/>
</dbReference>
<dbReference type="RefSeq" id="WP_058462365.1">
    <property type="nucleotide sequence ID" value="NZ_LNKA01000001.1"/>
</dbReference>
<dbReference type="STRING" id="45056.Lade_0677"/>
<sequence>MHYFKKRIFFVLLLLPGLLMASSAQNNHGDPVSLVIFWVTLIFFLGLIGRSIAIAFNQPGVLGELLMGVLVGNVGYFFDLHAAVILREGGAIFTVLKDMFEGVPLATAVHTSITDPSSIPRVMQALGNPNSIDLIKVAYVLDIFSRYGVIFLLFMVGLESSVEELKHTGRESTQVAFLGILGPIVLGFIIMYLLVPEASFNTHLFVAATLSATSVGITARVLKEMKKLRTREAKTILGAAVLDDILGLVILAVVSSIVVKNTIDIGTVAQIILLALLFLVSAILIGPWLIKKAVKVFSFLETWEVKLFISFIFSMGLAWLASIVQLATIIGAFAAGIIIHEGFFEREKTQRKELSVHDLMRPFEAILAPLFFMLIGIQVKLETFLHWKVLGTATGLIIAAILGKLISGLGAKKGDDRLLIGIGMLPRGEVGLVFASIGITLGVIDDHIFSSIIFMVIITTFIAPPWLKKRYEKREKVESSSS</sequence>
<dbReference type="GO" id="GO:0006814">
    <property type="term" value="P:sodium ion transport"/>
    <property type="evidence" value="ECO:0007669"/>
    <property type="project" value="UniProtKB-KW"/>
</dbReference>
<geneLocation type="plasmid" evidence="14 16">
    <name>22</name>
</geneLocation>
<feature type="transmembrane region" description="Helical" evidence="10">
    <location>
        <begin position="34"/>
        <end position="53"/>
    </location>
</feature>
<dbReference type="Proteomes" id="UP000281170">
    <property type="component" value="Plasmid 22"/>
</dbReference>
<feature type="signal peptide" evidence="11">
    <location>
        <begin position="1"/>
        <end position="21"/>
    </location>
</feature>
<keyword evidence="15" id="KW-1185">Reference proteome</keyword>
<feature type="domain" description="Cation/H+ exchanger transmembrane" evidence="12">
    <location>
        <begin position="44"/>
        <end position="467"/>
    </location>
</feature>
<feature type="transmembrane region" description="Helical" evidence="10">
    <location>
        <begin position="271"/>
        <end position="290"/>
    </location>
</feature>
<gene>
    <name evidence="14" type="primary">yhaU</name>
    <name evidence="13" type="ORF">Lade_0677</name>
    <name evidence="14" type="ORF">NCTC12735_01402</name>
</gene>
<evidence type="ECO:0000256" key="5">
    <source>
        <dbReference type="ARBA" id="ARBA00022989"/>
    </source>
</evidence>
<feature type="transmembrane region" description="Helical" evidence="10">
    <location>
        <begin position="175"/>
        <end position="194"/>
    </location>
</feature>
<keyword evidence="5 10" id="KW-1133">Transmembrane helix</keyword>
<evidence type="ECO:0000259" key="12">
    <source>
        <dbReference type="Pfam" id="PF00999"/>
    </source>
</evidence>
<protein>
    <submittedName>
        <fullName evidence="13">Na(+)/H(+) antiporter</fullName>
    </submittedName>
</protein>
<evidence type="ECO:0000256" key="6">
    <source>
        <dbReference type="ARBA" id="ARBA00023053"/>
    </source>
</evidence>
<feature type="transmembrane region" description="Helical" evidence="10">
    <location>
        <begin position="387"/>
        <end position="406"/>
    </location>
</feature>
<dbReference type="EMBL" id="LR134431">
    <property type="protein sequence ID" value="VEH85766.1"/>
    <property type="molecule type" value="Genomic_DNA"/>
</dbReference>
<evidence type="ECO:0000313" key="14">
    <source>
        <dbReference type="EMBL" id="VEH85766.1"/>
    </source>
</evidence>
<dbReference type="InterPro" id="IPR006153">
    <property type="entry name" value="Cation/H_exchanger_TM"/>
</dbReference>
<evidence type="ECO:0000313" key="13">
    <source>
        <dbReference type="EMBL" id="KTC66019.1"/>
    </source>
</evidence>
<name>A0A0W0R4M9_9GAMM</name>
<dbReference type="AlphaFoldDB" id="A0A0W0R4M9"/>
<reference evidence="14 16" key="2">
    <citation type="submission" date="2018-12" db="EMBL/GenBank/DDBJ databases">
        <authorList>
            <consortium name="Pathogen Informatics"/>
        </authorList>
    </citation>
    <scope>NUCLEOTIDE SEQUENCE [LARGE SCALE GENOMIC DNA]</scope>
    <source>
        <strain evidence="14 16">NCTC12735</strain>
        <plasmid evidence="16">22</plasmid>
    </source>
</reference>
<feature type="transmembrane region" description="Helical" evidence="10">
    <location>
        <begin position="65"/>
        <end position="86"/>
    </location>
</feature>
<dbReference type="Gene3D" id="1.20.1530.20">
    <property type="match status" value="1"/>
</dbReference>
<evidence type="ECO:0000256" key="11">
    <source>
        <dbReference type="SAM" id="SignalP"/>
    </source>
</evidence>
<dbReference type="EMBL" id="LNKA01000001">
    <property type="protein sequence ID" value="KTC66019.1"/>
    <property type="molecule type" value="Genomic_DNA"/>
</dbReference>
<feature type="transmembrane region" description="Helical" evidence="10">
    <location>
        <begin position="200"/>
        <end position="223"/>
    </location>
</feature>
<comment type="subcellular location">
    <subcellularLocation>
        <location evidence="1">Membrane</location>
        <topology evidence="1">Multi-pass membrane protein</topology>
    </subcellularLocation>
</comment>
<evidence type="ECO:0000256" key="1">
    <source>
        <dbReference type="ARBA" id="ARBA00004141"/>
    </source>
</evidence>
<feature type="transmembrane region" description="Helical" evidence="10">
    <location>
        <begin position="326"/>
        <end position="344"/>
    </location>
</feature>
<dbReference type="GO" id="GO:0016020">
    <property type="term" value="C:membrane"/>
    <property type="evidence" value="ECO:0007669"/>
    <property type="project" value="UniProtKB-SubCell"/>
</dbReference>
<proteinExistence type="predicted"/>
<feature type="transmembrane region" description="Helical" evidence="10">
    <location>
        <begin position="365"/>
        <end position="381"/>
    </location>
</feature>
<feature type="transmembrane region" description="Helical" evidence="10">
    <location>
        <begin position="235"/>
        <end position="259"/>
    </location>
</feature>
<feature type="transmembrane region" description="Helical" evidence="10">
    <location>
        <begin position="134"/>
        <end position="154"/>
    </location>
</feature>
<keyword evidence="6" id="KW-0915">Sodium</keyword>
<dbReference type="PANTHER" id="PTHR43562">
    <property type="entry name" value="NAPA-TYPE SODIUM/HYDROGEN ANTIPORTER"/>
    <property type="match status" value="1"/>
</dbReference>
<dbReference type="OrthoDB" id="9781411at2"/>
<evidence type="ECO:0000256" key="8">
    <source>
        <dbReference type="ARBA" id="ARBA00023136"/>
    </source>
</evidence>
<evidence type="ECO:0000313" key="16">
    <source>
        <dbReference type="Proteomes" id="UP000281170"/>
    </source>
</evidence>
<evidence type="ECO:0000256" key="9">
    <source>
        <dbReference type="ARBA" id="ARBA00023201"/>
    </source>
</evidence>
<evidence type="ECO:0000256" key="2">
    <source>
        <dbReference type="ARBA" id="ARBA00022448"/>
    </source>
</evidence>
<feature type="transmembrane region" description="Helical" evidence="10">
    <location>
        <begin position="418"/>
        <end position="441"/>
    </location>
</feature>